<organism evidence="2">
    <name type="scientific">Tanacetum cinerariifolium</name>
    <name type="common">Dalmatian daisy</name>
    <name type="synonym">Chrysanthemum cinerariifolium</name>
    <dbReference type="NCBI Taxonomy" id="118510"/>
    <lineage>
        <taxon>Eukaryota</taxon>
        <taxon>Viridiplantae</taxon>
        <taxon>Streptophyta</taxon>
        <taxon>Embryophyta</taxon>
        <taxon>Tracheophyta</taxon>
        <taxon>Spermatophyta</taxon>
        <taxon>Magnoliopsida</taxon>
        <taxon>eudicotyledons</taxon>
        <taxon>Gunneridae</taxon>
        <taxon>Pentapetalae</taxon>
        <taxon>asterids</taxon>
        <taxon>campanulids</taxon>
        <taxon>Asterales</taxon>
        <taxon>Asteraceae</taxon>
        <taxon>Asteroideae</taxon>
        <taxon>Anthemideae</taxon>
        <taxon>Anthemidinae</taxon>
        <taxon>Tanacetum</taxon>
    </lineage>
</organism>
<feature type="compositionally biased region" description="Acidic residues" evidence="1">
    <location>
        <begin position="275"/>
        <end position="286"/>
    </location>
</feature>
<feature type="compositionally biased region" description="Basic and acidic residues" evidence="1">
    <location>
        <begin position="247"/>
        <end position="264"/>
    </location>
</feature>
<feature type="compositionally biased region" description="Polar residues" evidence="1">
    <location>
        <begin position="313"/>
        <end position="327"/>
    </location>
</feature>
<name>A0A6L2M4P2_TANCI</name>
<reference evidence="2" key="1">
    <citation type="journal article" date="2019" name="Sci. Rep.">
        <title>Draft genome of Tanacetum cinerariifolium, the natural source of mosquito coil.</title>
        <authorList>
            <person name="Yamashiro T."/>
            <person name="Shiraishi A."/>
            <person name="Satake H."/>
            <person name="Nakayama K."/>
        </authorList>
    </citation>
    <scope>NUCLEOTIDE SEQUENCE</scope>
</reference>
<sequence length="327" mass="37938">MTLDDFRTIFQLPQATDNNHERFVDAPKFSEMVSFFINNLGFTLELRSPSNFKETGVVQPWQKLCKMLSRCLTPRLEISRRVHDKYHNLEHDEMVKSIFNSKKNKVRVGMKNLSWMIIDKMKLASNYRMYAAVFEVDVLTTRSQPIESTQGTHRTTSAPRLRIPPRRSTRLALPTPILTADEGEDKILQDTIQLSIVEQKSRDDFKAKKIKEKVKEYLMAEEIKKLVKGTKNVGEDEVDNSILNNDPDARLKPKSYKESSKVEKTNVVSQPVNIIEDEDESAEDDYELRRREQEELEETRNTPPPTPTRSTRIHSTLISSYTKKPHN</sequence>
<gene>
    <name evidence="2" type="ORF">Tci_039570</name>
</gene>
<evidence type="ECO:0000256" key="1">
    <source>
        <dbReference type="SAM" id="MobiDB-lite"/>
    </source>
</evidence>
<dbReference type="EMBL" id="BKCJ010005595">
    <property type="protein sequence ID" value="GEU67592.1"/>
    <property type="molecule type" value="Genomic_DNA"/>
</dbReference>
<dbReference type="AlphaFoldDB" id="A0A6L2M4P2"/>
<comment type="caution">
    <text evidence="2">The sequence shown here is derived from an EMBL/GenBank/DDBJ whole genome shotgun (WGS) entry which is preliminary data.</text>
</comment>
<proteinExistence type="predicted"/>
<evidence type="ECO:0000313" key="2">
    <source>
        <dbReference type="EMBL" id="GEU67592.1"/>
    </source>
</evidence>
<feature type="region of interest" description="Disordered" evidence="1">
    <location>
        <begin position="237"/>
        <end position="327"/>
    </location>
</feature>
<accession>A0A6L2M4P2</accession>
<protein>
    <submittedName>
        <fullName evidence="2">Uncharacterized protein</fullName>
    </submittedName>
</protein>